<evidence type="ECO:0000313" key="1">
    <source>
        <dbReference type="EMBL" id="MFH8544094.1"/>
    </source>
</evidence>
<protein>
    <submittedName>
        <fullName evidence="1">Sigma-70 family RNA polymerase sigma factor</fullName>
    </submittedName>
</protein>
<reference evidence="1 2" key="1">
    <citation type="submission" date="2024-10" db="EMBL/GenBank/DDBJ databases">
        <title>The Natural Products Discovery Center: Release of the First 8490 Sequenced Strains for Exploring Actinobacteria Biosynthetic Diversity.</title>
        <authorList>
            <person name="Kalkreuter E."/>
            <person name="Kautsar S.A."/>
            <person name="Yang D."/>
            <person name="Bader C.D."/>
            <person name="Teijaro C.N."/>
            <person name="Fluegel L."/>
            <person name="Davis C.M."/>
            <person name="Simpson J.R."/>
            <person name="Lauterbach L."/>
            <person name="Steele A.D."/>
            <person name="Gui C."/>
            <person name="Meng S."/>
            <person name="Li G."/>
            <person name="Viehrig K."/>
            <person name="Ye F."/>
            <person name="Su P."/>
            <person name="Kiefer A.F."/>
            <person name="Nichols A."/>
            <person name="Cepeda A.J."/>
            <person name="Yan W."/>
            <person name="Fan B."/>
            <person name="Jiang Y."/>
            <person name="Adhikari A."/>
            <person name="Zheng C.-J."/>
            <person name="Schuster L."/>
            <person name="Cowan T.M."/>
            <person name="Smanski M.J."/>
            <person name="Chevrette M.G."/>
            <person name="De Carvalho L.P.S."/>
            <person name="Shen B."/>
        </authorList>
    </citation>
    <scope>NUCLEOTIDE SEQUENCE [LARGE SCALE GENOMIC DNA]</scope>
    <source>
        <strain evidence="1 2">NPDC017990</strain>
    </source>
</reference>
<name>A0ABW7QGK8_9ACTN</name>
<dbReference type="Proteomes" id="UP001610818">
    <property type="component" value="Unassembled WGS sequence"/>
</dbReference>
<dbReference type="EMBL" id="JBIRGQ010000001">
    <property type="protein sequence ID" value="MFH8544094.1"/>
    <property type="molecule type" value="Genomic_DNA"/>
</dbReference>
<comment type="caution">
    <text evidence="1">The sequence shown here is derived from an EMBL/GenBank/DDBJ whole genome shotgun (WGS) entry which is preliminary data.</text>
</comment>
<gene>
    <name evidence="1" type="ORF">ACH4F9_03665</name>
</gene>
<keyword evidence="2" id="KW-1185">Reference proteome</keyword>
<sequence length="200" mass="22451">MAGTEGARRNSGALTEGQAERMLAGMNEVIRAGEEMRKLRAEMITLFAGFGWTQDKIAELAEMSQPAVSKQMAKYKADDQPPPMELHLDQRDIPWLEGRLWGLAEKVSESLDDSARCTRCVGALSRGKKHFTPQNTDELRRLLEEDLRQHQDRLPPSHRAAYDEISRRLDIPAQVTATGSASVRRALAREIQRDQLADDA</sequence>
<evidence type="ECO:0000313" key="2">
    <source>
        <dbReference type="Proteomes" id="UP001610818"/>
    </source>
</evidence>
<accession>A0ABW7QGK8</accession>
<dbReference type="RefSeq" id="WP_397707415.1">
    <property type="nucleotide sequence ID" value="NZ_JBIRGN010000001.1"/>
</dbReference>
<proteinExistence type="predicted"/>
<organism evidence="1 2">
    <name type="scientific">Streptomyces longisporoflavus</name>
    <dbReference type="NCBI Taxonomy" id="28044"/>
    <lineage>
        <taxon>Bacteria</taxon>
        <taxon>Bacillati</taxon>
        <taxon>Actinomycetota</taxon>
        <taxon>Actinomycetes</taxon>
        <taxon>Kitasatosporales</taxon>
        <taxon>Streptomycetaceae</taxon>
        <taxon>Streptomyces</taxon>
    </lineage>
</organism>